<dbReference type="PROSITE" id="PS50240">
    <property type="entry name" value="TRYPSIN_DOM"/>
    <property type="match status" value="1"/>
</dbReference>
<dbReference type="Gene3D" id="2.40.10.10">
    <property type="entry name" value="Trypsin-like serine proteases"/>
    <property type="match status" value="1"/>
</dbReference>
<dbReference type="InterPro" id="IPR009003">
    <property type="entry name" value="Peptidase_S1_PA"/>
</dbReference>
<dbReference type="GO" id="GO:0004252">
    <property type="term" value="F:serine-type endopeptidase activity"/>
    <property type="evidence" value="ECO:0007669"/>
    <property type="project" value="InterPro"/>
</dbReference>
<dbReference type="EMBL" id="QDEB01111448">
    <property type="protein sequence ID" value="RZB45756.1"/>
    <property type="molecule type" value="Genomic_DNA"/>
</dbReference>
<evidence type="ECO:0000259" key="2">
    <source>
        <dbReference type="PROSITE" id="PS50240"/>
    </source>
</evidence>
<keyword evidence="4" id="KW-1185">Reference proteome</keyword>
<organism evidence="3 4">
    <name type="scientific">Asbolus verrucosus</name>
    <name type="common">Desert ironclad beetle</name>
    <dbReference type="NCBI Taxonomy" id="1661398"/>
    <lineage>
        <taxon>Eukaryota</taxon>
        <taxon>Metazoa</taxon>
        <taxon>Ecdysozoa</taxon>
        <taxon>Arthropoda</taxon>
        <taxon>Hexapoda</taxon>
        <taxon>Insecta</taxon>
        <taxon>Pterygota</taxon>
        <taxon>Neoptera</taxon>
        <taxon>Endopterygota</taxon>
        <taxon>Coleoptera</taxon>
        <taxon>Polyphaga</taxon>
        <taxon>Cucujiformia</taxon>
        <taxon>Tenebrionidae</taxon>
        <taxon>Pimeliinae</taxon>
        <taxon>Asbolus</taxon>
    </lineage>
</organism>
<dbReference type="Proteomes" id="UP000292052">
    <property type="component" value="Unassembled WGS sequence"/>
</dbReference>
<dbReference type="AlphaFoldDB" id="A0A482VEC4"/>
<comment type="caution">
    <text evidence="3">The sequence shown here is derived from an EMBL/GenBank/DDBJ whole genome shotgun (WGS) entry which is preliminary data.</text>
</comment>
<dbReference type="SMART" id="SM00020">
    <property type="entry name" value="Tryp_SPc"/>
    <property type="match status" value="1"/>
</dbReference>
<evidence type="ECO:0000256" key="1">
    <source>
        <dbReference type="ARBA" id="ARBA00023157"/>
    </source>
</evidence>
<accession>A0A482VEC4</accession>
<feature type="non-terminal residue" evidence="3">
    <location>
        <position position="242"/>
    </location>
</feature>
<feature type="domain" description="Peptidase S1" evidence="2">
    <location>
        <begin position="3"/>
        <end position="241"/>
    </location>
</feature>
<dbReference type="Pfam" id="PF00089">
    <property type="entry name" value="Trypsin"/>
    <property type="match status" value="1"/>
</dbReference>
<keyword evidence="1" id="KW-1015">Disulfide bond</keyword>
<dbReference type="OrthoDB" id="5597713at2759"/>
<dbReference type="PANTHER" id="PTHR24260:SF136">
    <property type="entry name" value="GH08193P-RELATED"/>
    <property type="match status" value="1"/>
</dbReference>
<reference evidence="3 4" key="1">
    <citation type="submission" date="2017-03" db="EMBL/GenBank/DDBJ databases">
        <title>Genome of the blue death feigning beetle - Asbolus verrucosus.</title>
        <authorList>
            <person name="Rider S.D."/>
        </authorList>
    </citation>
    <scope>NUCLEOTIDE SEQUENCE [LARGE SCALE GENOMIC DNA]</scope>
    <source>
        <strain evidence="3">Butters</strain>
        <tissue evidence="3">Head and leg muscle</tissue>
    </source>
</reference>
<dbReference type="PRINTS" id="PR00722">
    <property type="entry name" value="CHYMOTRYPSIN"/>
</dbReference>
<dbReference type="InterPro" id="IPR001254">
    <property type="entry name" value="Trypsin_dom"/>
</dbReference>
<dbReference type="SUPFAM" id="SSF50494">
    <property type="entry name" value="Trypsin-like serine proteases"/>
    <property type="match status" value="1"/>
</dbReference>
<dbReference type="GO" id="GO:0006508">
    <property type="term" value="P:proteolysis"/>
    <property type="evidence" value="ECO:0007669"/>
    <property type="project" value="InterPro"/>
</dbReference>
<evidence type="ECO:0000313" key="4">
    <source>
        <dbReference type="Proteomes" id="UP000292052"/>
    </source>
</evidence>
<dbReference type="CDD" id="cd00190">
    <property type="entry name" value="Tryp_SPc"/>
    <property type="match status" value="1"/>
</dbReference>
<dbReference type="InterPro" id="IPR043504">
    <property type="entry name" value="Peptidase_S1_PA_chymotrypsin"/>
</dbReference>
<dbReference type="STRING" id="1661398.A0A482VEC4"/>
<evidence type="ECO:0000313" key="3">
    <source>
        <dbReference type="EMBL" id="RZB45756.1"/>
    </source>
</evidence>
<proteinExistence type="predicted"/>
<dbReference type="InterPro" id="IPR051333">
    <property type="entry name" value="CLIP_Serine_Protease"/>
</dbReference>
<gene>
    <name evidence="3" type="ORF">BDFB_013303</name>
</gene>
<dbReference type="InterPro" id="IPR001314">
    <property type="entry name" value="Peptidase_S1A"/>
</dbReference>
<sequence>TRIIGGQNARVGQFPFAAAIYVQTNTSTFFCGGALLDHKWIITSAHCVYNAVLFTIQIGSNTLTDEDPERQTFATSQYILYPFFNPDTTENDVALIKLRNSVSYNSYIQPINVPVINLLNETSVTALGWGQISDCQYYAYNFHDPELSNNLKYISASVLSNAECKVFYGNQITDNMACVVGNYNEGTCTGDNGSPLVEYLSRNYWLVGIASFISGNGCESTDPSGYTRTYPYTDWIRSMMYT</sequence>
<feature type="non-terminal residue" evidence="3">
    <location>
        <position position="1"/>
    </location>
</feature>
<protein>
    <submittedName>
        <fullName evidence="3">Trypsin domain containing protein</fullName>
    </submittedName>
</protein>
<dbReference type="FunFam" id="2.40.10.10:FF:000005">
    <property type="entry name" value="Serine protease 37"/>
    <property type="match status" value="1"/>
</dbReference>
<dbReference type="PANTHER" id="PTHR24260">
    <property type="match status" value="1"/>
</dbReference>
<name>A0A482VEC4_ASBVE</name>